<protein>
    <submittedName>
        <fullName evidence="2">Carboxylesterase family protein</fullName>
    </submittedName>
</protein>
<dbReference type="Pfam" id="PF00135">
    <property type="entry name" value="COesterase"/>
    <property type="match status" value="1"/>
</dbReference>
<evidence type="ECO:0000313" key="2">
    <source>
        <dbReference type="EMBL" id="EUA42261.1"/>
    </source>
</evidence>
<dbReference type="SUPFAM" id="SSF53474">
    <property type="entry name" value="alpha/beta-Hydrolases"/>
    <property type="match status" value="1"/>
</dbReference>
<proteinExistence type="predicted"/>
<dbReference type="InterPro" id="IPR029058">
    <property type="entry name" value="AB_hydrolase_fold"/>
</dbReference>
<name>X8BFM3_MYCXE</name>
<dbReference type="PATRIC" id="fig|1299334.3.peg.4282"/>
<feature type="domain" description="Carboxylesterase type B" evidence="1">
    <location>
        <begin position="7"/>
        <end position="46"/>
    </location>
</feature>
<dbReference type="ESTHER" id="mycxe-i0rq16">
    <property type="family name" value="Carb_B_Bacteria"/>
</dbReference>
<sequence>MHEHTVRVTTATGTVEGFTRDGVNRWRSIPYARPPVGPLRFRPATTRAVAGCAALPRVHQLCTAATPLHDHRCGQIPAHE</sequence>
<accession>X8BFM3</accession>
<gene>
    <name evidence="2" type="ORF">I553_6121</name>
</gene>
<evidence type="ECO:0000259" key="1">
    <source>
        <dbReference type="Pfam" id="PF00135"/>
    </source>
</evidence>
<dbReference type="EMBL" id="JAOB01000042">
    <property type="protein sequence ID" value="EUA42261.1"/>
    <property type="molecule type" value="Genomic_DNA"/>
</dbReference>
<dbReference type="InterPro" id="IPR002018">
    <property type="entry name" value="CarbesteraseB"/>
</dbReference>
<comment type="caution">
    <text evidence="2">The sequence shown here is derived from an EMBL/GenBank/DDBJ whole genome shotgun (WGS) entry which is preliminary data.</text>
</comment>
<dbReference type="AlphaFoldDB" id="X8BFM3"/>
<organism evidence="2">
    <name type="scientific">Mycobacterium xenopi 4042</name>
    <dbReference type="NCBI Taxonomy" id="1299334"/>
    <lineage>
        <taxon>Bacteria</taxon>
        <taxon>Bacillati</taxon>
        <taxon>Actinomycetota</taxon>
        <taxon>Actinomycetes</taxon>
        <taxon>Mycobacteriales</taxon>
        <taxon>Mycobacteriaceae</taxon>
        <taxon>Mycobacterium</taxon>
    </lineage>
</organism>
<reference evidence="2" key="1">
    <citation type="submission" date="2014-01" db="EMBL/GenBank/DDBJ databases">
        <authorList>
            <person name="Brown-Elliot B."/>
            <person name="Wallace R."/>
            <person name="Lenaerts A."/>
            <person name="Ordway D."/>
            <person name="DeGroote M.A."/>
            <person name="Parker T."/>
            <person name="Sizemore C."/>
            <person name="Tallon L.J."/>
            <person name="Sadzewicz L.K."/>
            <person name="Sengamalay N."/>
            <person name="Fraser C.M."/>
            <person name="Hine E."/>
            <person name="Shefchek K.A."/>
            <person name="Das S.P."/>
            <person name="Tettelin H."/>
        </authorList>
    </citation>
    <scope>NUCLEOTIDE SEQUENCE [LARGE SCALE GENOMIC DNA]</scope>
    <source>
        <strain evidence="2">4042</strain>
    </source>
</reference>
<dbReference type="Gene3D" id="3.40.50.1820">
    <property type="entry name" value="alpha/beta hydrolase"/>
    <property type="match status" value="1"/>
</dbReference>